<dbReference type="PROSITE" id="PS51257">
    <property type="entry name" value="PROKAR_LIPOPROTEIN"/>
    <property type="match status" value="1"/>
</dbReference>
<gene>
    <name evidence="3" type="ORF">D0544_02795</name>
</gene>
<comment type="caution">
    <text evidence="3">The sequence shown here is derived from an EMBL/GenBank/DDBJ whole genome shotgun (WGS) entry which is preliminary data.</text>
</comment>
<feature type="signal peptide" evidence="2">
    <location>
        <begin position="1"/>
        <end position="25"/>
    </location>
</feature>
<reference evidence="3 4" key="2">
    <citation type="submission" date="2018-12" db="EMBL/GenBank/DDBJ databases">
        <title>Simiduia agarivorans gen. nov., sp. nov., a marine, agarolytic bacterium isolated from shallow coastal water from Keelung, Taiwan.</title>
        <authorList>
            <person name="Shieh W.Y."/>
        </authorList>
    </citation>
    <scope>NUCLEOTIDE SEQUENCE [LARGE SCALE GENOMIC DNA]</scope>
    <source>
        <strain evidence="3 4">GTF-13</strain>
    </source>
</reference>
<keyword evidence="2" id="KW-0732">Signal</keyword>
<name>A0A3P3VMZ9_9GAMM</name>
<dbReference type="AlphaFoldDB" id="A0A3P3VMZ9"/>
<protein>
    <recommendedName>
        <fullName evidence="5">Capsule biosynthesis GfcC-like C-terminal domain-containing protein</fullName>
    </recommendedName>
</protein>
<accession>A0A3P3VMZ9</accession>
<reference evidence="3 4" key="1">
    <citation type="submission" date="2018-08" db="EMBL/GenBank/DDBJ databases">
        <authorList>
            <person name="Khan S.A."/>
        </authorList>
    </citation>
    <scope>NUCLEOTIDE SEQUENCE [LARGE SCALE GENOMIC DNA]</scope>
    <source>
        <strain evidence="3 4">GTF-13</strain>
    </source>
</reference>
<evidence type="ECO:0000256" key="2">
    <source>
        <dbReference type="SAM" id="SignalP"/>
    </source>
</evidence>
<evidence type="ECO:0000313" key="4">
    <source>
        <dbReference type="Proteomes" id="UP000280792"/>
    </source>
</evidence>
<sequence>MSHRCAARGRLYPLLAAALLLSACATGPTLPPPKLSHCGEALGQLQRQAIEAGRADQQERALPGYPYLRADRTLWSLLGELDSAPKRQQWLQLSAQLGAQALRSDHANLGSASDLGALLGCLPQQSAQLEQVPDWPQALASHPYPSSYRRELQVLGLYPLSKQLIRLPLAPLHRQLSHRFEQGPQPPTEDYRPAAAARPDPARVTRWLEEAYRTSPLGLPTLSEQQQQQLLAQFAPLWQIEQRGPFDRPGRPFWKGGQAAIDTASPTTYSRLGYSRWQGRWLLQLSYLVWFSERPPSGWLDIYAGRLDGLYLRITLDSRGRPLLLDSIHPCGCYYSLIPLQPGLQLRPAGELGEPPLLLPTRPVEMGKRLRISISSGDHMLVGADWVDPDRPGTPYRRQSDDVLRRLADGAQRRSLYVPPYGLIPGTRRGEQVLLWPSGITAPGALRQWGQHAIAFSSERHFDDPDLLMQLFR</sequence>
<feature type="chain" id="PRO_5018173936" description="Capsule biosynthesis GfcC-like C-terminal domain-containing protein" evidence="2">
    <location>
        <begin position="26"/>
        <end position="473"/>
    </location>
</feature>
<keyword evidence="4" id="KW-1185">Reference proteome</keyword>
<evidence type="ECO:0008006" key="5">
    <source>
        <dbReference type="Google" id="ProtNLM"/>
    </source>
</evidence>
<proteinExistence type="predicted"/>
<dbReference type="RefSeq" id="WP_125014491.1">
    <property type="nucleotide sequence ID" value="NZ_QWEZ01000001.1"/>
</dbReference>
<organism evidence="3 4">
    <name type="scientific">Aestuariirhabdus litorea</name>
    <dbReference type="NCBI Taxonomy" id="2528527"/>
    <lineage>
        <taxon>Bacteria</taxon>
        <taxon>Pseudomonadati</taxon>
        <taxon>Pseudomonadota</taxon>
        <taxon>Gammaproteobacteria</taxon>
        <taxon>Oceanospirillales</taxon>
        <taxon>Aestuariirhabdaceae</taxon>
        <taxon>Aestuariirhabdus</taxon>
    </lineage>
</organism>
<evidence type="ECO:0000313" key="3">
    <source>
        <dbReference type="EMBL" id="RRJ84065.1"/>
    </source>
</evidence>
<evidence type="ECO:0000256" key="1">
    <source>
        <dbReference type="SAM" id="MobiDB-lite"/>
    </source>
</evidence>
<dbReference type="EMBL" id="QWEZ01000001">
    <property type="protein sequence ID" value="RRJ84065.1"/>
    <property type="molecule type" value="Genomic_DNA"/>
</dbReference>
<feature type="region of interest" description="Disordered" evidence="1">
    <location>
        <begin position="180"/>
        <end position="199"/>
    </location>
</feature>
<dbReference type="Proteomes" id="UP000280792">
    <property type="component" value="Unassembled WGS sequence"/>
</dbReference>